<accession>U5QJR2</accession>
<dbReference type="KEGG" id="glj:GKIL_2986"/>
<dbReference type="EMBL" id="CP003587">
    <property type="protein sequence ID" value="AGY59232.1"/>
    <property type="molecule type" value="Genomic_DNA"/>
</dbReference>
<dbReference type="AlphaFoldDB" id="U5QJR2"/>
<dbReference type="InterPro" id="IPR041657">
    <property type="entry name" value="HTH_17"/>
</dbReference>
<reference evidence="2 3" key="1">
    <citation type="journal article" date="2013" name="PLoS ONE">
        <title>Cultivation and Complete Genome Sequencing of Gloeobacter kilaueensis sp. nov., from a Lava Cave in Kilauea Caldera, Hawai'i.</title>
        <authorList>
            <person name="Saw J.H."/>
            <person name="Schatz M."/>
            <person name="Brown M.V."/>
            <person name="Kunkel D.D."/>
            <person name="Foster J.S."/>
            <person name="Shick H."/>
            <person name="Christensen S."/>
            <person name="Hou S."/>
            <person name="Wan X."/>
            <person name="Donachie S.P."/>
        </authorList>
    </citation>
    <scope>NUCLEOTIDE SEQUENCE [LARGE SCALE GENOMIC DNA]</scope>
    <source>
        <strain evidence="3">JS</strain>
    </source>
</reference>
<dbReference type="InterPro" id="IPR009061">
    <property type="entry name" value="DNA-bd_dom_put_sf"/>
</dbReference>
<dbReference type="SUPFAM" id="SSF46955">
    <property type="entry name" value="Putative DNA-binding domain"/>
    <property type="match status" value="1"/>
</dbReference>
<dbReference type="STRING" id="1183438.GKIL_2986"/>
<gene>
    <name evidence="2" type="ORF">GKIL_2986</name>
</gene>
<evidence type="ECO:0000259" key="1">
    <source>
        <dbReference type="Pfam" id="PF12728"/>
    </source>
</evidence>
<sequence length="81" mass="9214">MEEQDSEHSASSELPIEDWLSLAEAAAEVGLSQNTLRKYAINGRLQAKKIGRNWVTTRGAVRQYLQSRDATKVPYRRRSSH</sequence>
<dbReference type="RefSeq" id="WP_023174475.1">
    <property type="nucleotide sequence ID" value="NC_022600.1"/>
</dbReference>
<feature type="domain" description="Helix-turn-helix" evidence="1">
    <location>
        <begin position="19"/>
        <end position="68"/>
    </location>
</feature>
<protein>
    <recommendedName>
        <fullName evidence="1">Helix-turn-helix domain-containing protein</fullName>
    </recommendedName>
</protein>
<evidence type="ECO:0000313" key="2">
    <source>
        <dbReference type="EMBL" id="AGY59232.1"/>
    </source>
</evidence>
<organism evidence="2 3">
    <name type="scientific">Gloeobacter kilaueensis (strain ATCC BAA-2537 / CCAP 1431/1 / ULC 316 / JS1)</name>
    <dbReference type="NCBI Taxonomy" id="1183438"/>
    <lineage>
        <taxon>Bacteria</taxon>
        <taxon>Bacillati</taxon>
        <taxon>Cyanobacteriota</taxon>
        <taxon>Cyanophyceae</taxon>
        <taxon>Gloeobacterales</taxon>
        <taxon>Gloeobacteraceae</taxon>
        <taxon>Gloeobacter</taxon>
    </lineage>
</organism>
<dbReference type="HOGENOM" id="CLU_2569024_0_0_3"/>
<name>U5QJR2_GLOK1</name>
<dbReference type="Pfam" id="PF12728">
    <property type="entry name" value="HTH_17"/>
    <property type="match status" value="1"/>
</dbReference>
<keyword evidence="3" id="KW-1185">Reference proteome</keyword>
<dbReference type="OrthoDB" id="460054at2"/>
<proteinExistence type="predicted"/>
<dbReference type="Proteomes" id="UP000017396">
    <property type="component" value="Chromosome"/>
</dbReference>
<evidence type="ECO:0000313" key="3">
    <source>
        <dbReference type="Proteomes" id="UP000017396"/>
    </source>
</evidence>